<proteinExistence type="inferred from homology"/>
<evidence type="ECO:0000256" key="4">
    <source>
        <dbReference type="ARBA" id="ARBA00022576"/>
    </source>
</evidence>
<evidence type="ECO:0000256" key="6">
    <source>
        <dbReference type="ARBA" id="ARBA00022898"/>
    </source>
</evidence>
<evidence type="ECO:0000259" key="8">
    <source>
        <dbReference type="Pfam" id="PF00155"/>
    </source>
</evidence>
<dbReference type="Pfam" id="PF00155">
    <property type="entry name" value="Aminotran_1_2"/>
    <property type="match status" value="1"/>
</dbReference>
<keyword evidence="4 7" id="KW-0032">Aminotransferase</keyword>
<keyword evidence="6" id="KW-0663">Pyridoxal phosphate</keyword>
<dbReference type="GO" id="GO:0033585">
    <property type="term" value="P:L-phenylalanine biosynthetic process from chorismate via phenylpyruvate"/>
    <property type="evidence" value="ECO:0007669"/>
    <property type="project" value="TreeGrafter"/>
</dbReference>
<dbReference type="GO" id="GO:0042802">
    <property type="term" value="F:identical protein binding"/>
    <property type="evidence" value="ECO:0007669"/>
    <property type="project" value="TreeGrafter"/>
</dbReference>
<name>A0A9J9LEA9_RHIWR</name>
<evidence type="ECO:0000313" key="10">
    <source>
        <dbReference type="Proteomes" id="UP000001989"/>
    </source>
</evidence>
<gene>
    <name evidence="9" type="ordered locus">Swit_4192</name>
</gene>
<comment type="similarity">
    <text evidence="2 7">Belongs to the class-I pyridoxal-phosphate-dependent aminotransferase family.</text>
</comment>
<dbReference type="CDD" id="cd00609">
    <property type="entry name" value="AAT_like"/>
    <property type="match status" value="1"/>
</dbReference>
<dbReference type="Gene3D" id="3.90.1150.10">
    <property type="entry name" value="Aspartate Aminotransferase, domain 1"/>
    <property type="match status" value="1"/>
</dbReference>
<evidence type="ECO:0000256" key="5">
    <source>
        <dbReference type="ARBA" id="ARBA00022679"/>
    </source>
</evidence>
<evidence type="ECO:0000313" key="9">
    <source>
        <dbReference type="EMBL" id="ABQ70532.1"/>
    </source>
</evidence>
<dbReference type="PRINTS" id="PR00799">
    <property type="entry name" value="TRANSAMINASE"/>
</dbReference>
<dbReference type="NCBIfam" id="NF006719">
    <property type="entry name" value="PRK09257.1"/>
    <property type="match status" value="1"/>
</dbReference>
<dbReference type="InterPro" id="IPR004838">
    <property type="entry name" value="NHTrfase_class1_PyrdxlP-BS"/>
</dbReference>
<dbReference type="AlphaFoldDB" id="A0A9J9LEA9"/>
<dbReference type="InterPro" id="IPR015421">
    <property type="entry name" value="PyrdxlP-dep_Trfase_major"/>
</dbReference>
<dbReference type="GO" id="GO:0005829">
    <property type="term" value="C:cytosol"/>
    <property type="evidence" value="ECO:0007669"/>
    <property type="project" value="TreeGrafter"/>
</dbReference>
<dbReference type="GO" id="GO:0004069">
    <property type="term" value="F:L-aspartate:2-oxoglutarate aminotransferase activity"/>
    <property type="evidence" value="ECO:0007669"/>
    <property type="project" value="TreeGrafter"/>
</dbReference>
<dbReference type="EC" id="2.6.1.-" evidence="7"/>
<accession>A0A9J9LEA9</accession>
<evidence type="ECO:0000256" key="3">
    <source>
        <dbReference type="ARBA" id="ARBA00011738"/>
    </source>
</evidence>
<organism evidence="9 10">
    <name type="scientific">Rhizorhabdus wittichii (strain DSM 6014 / CCUG 31198 / JCM 15750 / NBRC 105917 / EY 4224 / RW1)</name>
    <name type="common">Sphingomonas wittichii</name>
    <dbReference type="NCBI Taxonomy" id="392499"/>
    <lineage>
        <taxon>Bacteria</taxon>
        <taxon>Pseudomonadati</taxon>
        <taxon>Pseudomonadota</taxon>
        <taxon>Alphaproteobacteria</taxon>
        <taxon>Sphingomonadales</taxon>
        <taxon>Sphingomonadaceae</taxon>
        <taxon>Rhizorhabdus</taxon>
    </lineage>
</organism>
<comment type="subunit">
    <text evidence="3">Homodimer.</text>
</comment>
<dbReference type="PROSITE" id="PS00105">
    <property type="entry name" value="AA_TRANSFER_CLASS_1"/>
    <property type="match status" value="1"/>
</dbReference>
<evidence type="ECO:0000256" key="1">
    <source>
        <dbReference type="ARBA" id="ARBA00001933"/>
    </source>
</evidence>
<feature type="domain" description="Aminotransferase class I/classII large" evidence="8">
    <location>
        <begin position="34"/>
        <end position="388"/>
    </location>
</feature>
<dbReference type="KEGG" id="swi:Swit_4192"/>
<dbReference type="EMBL" id="CP000699">
    <property type="protein sequence ID" value="ABQ70532.1"/>
    <property type="molecule type" value="Genomic_DNA"/>
</dbReference>
<dbReference type="PANTHER" id="PTHR11879:SF22">
    <property type="entry name" value="ASPARTATE AMINOTRANSFERASE, MITOCHONDRIAL"/>
    <property type="match status" value="1"/>
</dbReference>
<comment type="cofactor">
    <cofactor evidence="1 7">
        <name>pyridoxal 5'-phosphate</name>
        <dbReference type="ChEBI" id="CHEBI:597326"/>
    </cofactor>
</comment>
<protein>
    <recommendedName>
        <fullName evidence="7">Aminotransferase</fullName>
        <ecNumber evidence="7">2.6.1.-</ecNumber>
    </recommendedName>
</protein>
<dbReference type="PANTHER" id="PTHR11879">
    <property type="entry name" value="ASPARTATE AMINOTRANSFERASE"/>
    <property type="match status" value="1"/>
</dbReference>
<dbReference type="InterPro" id="IPR004839">
    <property type="entry name" value="Aminotransferase_I/II_large"/>
</dbReference>
<evidence type="ECO:0000256" key="2">
    <source>
        <dbReference type="ARBA" id="ARBA00007441"/>
    </source>
</evidence>
<dbReference type="GO" id="GO:0004838">
    <property type="term" value="F:L-tyrosine-2-oxoglutarate transaminase activity"/>
    <property type="evidence" value="ECO:0007669"/>
    <property type="project" value="TreeGrafter"/>
</dbReference>
<keyword evidence="10" id="KW-1185">Reference proteome</keyword>
<dbReference type="InterPro" id="IPR000796">
    <property type="entry name" value="Asp_trans"/>
</dbReference>
<dbReference type="Proteomes" id="UP000001989">
    <property type="component" value="Chromosome"/>
</dbReference>
<dbReference type="SUPFAM" id="SSF53383">
    <property type="entry name" value="PLP-dependent transferases"/>
    <property type="match status" value="1"/>
</dbReference>
<dbReference type="GO" id="GO:0030170">
    <property type="term" value="F:pyridoxal phosphate binding"/>
    <property type="evidence" value="ECO:0007669"/>
    <property type="project" value="InterPro"/>
</dbReference>
<keyword evidence="5 7" id="KW-0808">Transferase</keyword>
<evidence type="ECO:0000256" key="7">
    <source>
        <dbReference type="RuleBase" id="RU000481"/>
    </source>
</evidence>
<reference evidence="9 10" key="1">
    <citation type="journal article" date="2010" name="J. Bacteriol.">
        <title>Genome sequence of the dioxin-mineralizing bacterium Sphingomonas wittichii RW1.</title>
        <authorList>
            <person name="Miller T.R."/>
            <person name="Delcher A.L."/>
            <person name="Salzberg S.L."/>
            <person name="Saunders E."/>
            <person name="Detter J.C."/>
            <person name="Halden R.U."/>
        </authorList>
    </citation>
    <scope>NUCLEOTIDE SEQUENCE [LARGE SCALE GENOMIC DNA]</scope>
    <source>
        <strain evidence="10">DSM 6014 / CCUG 31198 / JCM 15750 / NBRC 105917 / EY 4224 / RW1</strain>
    </source>
</reference>
<dbReference type="OrthoDB" id="9766445at2"/>
<sequence length="396" mass="42471">MTQSPTSFFATLQPQPADPLLSLIKLFREDGRAGKIDLGVGVYRNDKGETPVFRAVKAAERKLVETQATKAYLGADGNVAYLDRLRALLFAQPAPSDLVGLQTPGGTGAIRLGMEIANAARPGTRIWISDPSWPAHIPLARIAGLEPATFRYLDPATGLVAFDEVMDLLRNRAEPGDVILLQGCCHNPTGADLTPAQWTEAAAAMRERGLIPFVDFAYHGLGTGIEEDLAGVRIIADLPQYFLAYSCSKNFGLYRERVGALFVRTGSTGSNLAVMSNLALRSRLLWSMPPDHGAAIVEAILSDAGLTGQWQAELAEMRARIRGVRALFGKVPGLAVLAGQQGMFAQLALQPEQVQMLRTEQAIYMAESGRINLAGISLEEAARFIAALGDGQAATS</sequence>
<dbReference type="InterPro" id="IPR015424">
    <property type="entry name" value="PyrdxlP-dep_Trfase"/>
</dbReference>
<dbReference type="Gene3D" id="3.40.640.10">
    <property type="entry name" value="Type I PLP-dependent aspartate aminotransferase-like (Major domain)"/>
    <property type="match status" value="1"/>
</dbReference>
<dbReference type="InterPro" id="IPR015422">
    <property type="entry name" value="PyrdxlP-dep_Trfase_small"/>
</dbReference>